<gene>
    <name evidence="5" type="ORF">PBRA_006027</name>
</gene>
<dbReference type="STRING" id="37360.A0A0G4IRA1"/>
<name>A0A0G4IRA1_PLABS</name>
<evidence type="ECO:0000313" key="5">
    <source>
        <dbReference type="EMBL" id="CEO97913.1"/>
    </source>
</evidence>
<dbReference type="Proteomes" id="UP000039324">
    <property type="component" value="Unassembled WGS sequence"/>
</dbReference>
<sequence>MQQLSIRRPDDFHLHLRSGAALATTVKHAVRQCARAIVMPNLAPEPVTTVAHARRYRDEIMAHVQGARFQPLMTLYLTDETTVDQIREAAASGIVFACTSKPSLVLGKLYPAGATTHSSRGVRNLPGLFPVLSAMADAGLLLLIHAEVTDPDVDIFDRERVFIERHVVDLVTNFPRLKIVLEHVTTAFAVAFVKSCGDHVAATITPHHLLDNRNSLFQGGLRPHWYCLPILKTEVDRQALLCAATSGNPKFFMGTDSAPHPRSAKEFHCAHAGCFVGFASLELYAEAFDSVGKLDRLEAFVSEFGARFYGLPLNDERVTLARNPWVVPESIPFDSTEVVPYRAGQTLNWSMSSSSV</sequence>
<dbReference type="PANTHER" id="PTHR43137">
    <property type="entry name" value="DIHYDROOROTASE"/>
    <property type="match status" value="1"/>
</dbReference>
<dbReference type="GO" id="GO:0006207">
    <property type="term" value="P:'de novo' pyrimidine nucleobase biosynthetic process"/>
    <property type="evidence" value="ECO:0007669"/>
    <property type="project" value="TreeGrafter"/>
</dbReference>
<dbReference type="Gene3D" id="3.20.20.140">
    <property type="entry name" value="Metal-dependent hydrolases"/>
    <property type="match status" value="1"/>
</dbReference>
<evidence type="ECO:0000313" key="6">
    <source>
        <dbReference type="Proteomes" id="UP000039324"/>
    </source>
</evidence>
<dbReference type="AlphaFoldDB" id="A0A0G4IRA1"/>
<dbReference type="PROSITE" id="PS00483">
    <property type="entry name" value="DIHYDROOROTASE_2"/>
    <property type="match status" value="1"/>
</dbReference>
<dbReference type="PROSITE" id="PS00482">
    <property type="entry name" value="DIHYDROOROTASE_1"/>
    <property type="match status" value="1"/>
</dbReference>
<keyword evidence="3" id="KW-0862">Zinc</keyword>
<organism evidence="5 6">
    <name type="scientific">Plasmodiophora brassicae</name>
    <name type="common">Clubroot disease agent</name>
    <dbReference type="NCBI Taxonomy" id="37360"/>
    <lineage>
        <taxon>Eukaryota</taxon>
        <taxon>Sar</taxon>
        <taxon>Rhizaria</taxon>
        <taxon>Endomyxa</taxon>
        <taxon>Phytomyxea</taxon>
        <taxon>Plasmodiophorida</taxon>
        <taxon>Plasmodiophoridae</taxon>
        <taxon>Plasmodiophora</taxon>
    </lineage>
</organism>
<dbReference type="GO" id="GO:0046872">
    <property type="term" value="F:metal ion binding"/>
    <property type="evidence" value="ECO:0007669"/>
    <property type="project" value="UniProtKB-KW"/>
</dbReference>
<accession>A0A0G4IRA1</accession>
<dbReference type="OrthoDB" id="1670005at2759"/>
<evidence type="ECO:0000256" key="1">
    <source>
        <dbReference type="ARBA" id="ARBA00022723"/>
    </source>
</evidence>
<dbReference type="InterPro" id="IPR004721">
    <property type="entry name" value="DHOdimr"/>
</dbReference>
<dbReference type="EMBL" id="CDSF01000081">
    <property type="protein sequence ID" value="CEO97913.1"/>
    <property type="molecule type" value="Genomic_DNA"/>
</dbReference>
<dbReference type="CDD" id="cd01294">
    <property type="entry name" value="DHOase"/>
    <property type="match status" value="1"/>
</dbReference>
<dbReference type="PANTHER" id="PTHR43137:SF1">
    <property type="entry name" value="DIHYDROOROTASE"/>
    <property type="match status" value="1"/>
</dbReference>
<evidence type="ECO:0000256" key="3">
    <source>
        <dbReference type="ARBA" id="ARBA00022833"/>
    </source>
</evidence>
<dbReference type="HAMAP" id="MF_00219">
    <property type="entry name" value="PyrC_classII"/>
    <property type="match status" value="1"/>
</dbReference>
<keyword evidence="2" id="KW-0378">Hydrolase</keyword>
<proteinExistence type="inferred from homology"/>
<reference evidence="5 6" key="1">
    <citation type="submission" date="2015-02" db="EMBL/GenBank/DDBJ databases">
        <authorList>
            <person name="Chooi Y.-H."/>
        </authorList>
    </citation>
    <scope>NUCLEOTIDE SEQUENCE [LARGE SCALE GENOMIC DNA]</scope>
    <source>
        <strain evidence="5">E3</strain>
    </source>
</reference>
<dbReference type="UniPathway" id="UPA00070">
    <property type="reaction ID" value="UER00117"/>
</dbReference>
<evidence type="ECO:0000256" key="2">
    <source>
        <dbReference type="ARBA" id="ARBA00022801"/>
    </source>
</evidence>
<dbReference type="GO" id="GO:0044205">
    <property type="term" value="P:'de novo' UMP biosynthetic process"/>
    <property type="evidence" value="ECO:0007669"/>
    <property type="project" value="UniProtKB-UniPathway"/>
</dbReference>
<dbReference type="SUPFAM" id="SSF51556">
    <property type="entry name" value="Metallo-dependent hydrolases"/>
    <property type="match status" value="1"/>
</dbReference>
<protein>
    <submittedName>
        <fullName evidence="5">Uncharacterized protein</fullName>
    </submittedName>
</protein>
<dbReference type="PIRSF" id="PIRSF001237">
    <property type="entry name" value="DHOdimr"/>
    <property type="match status" value="1"/>
</dbReference>
<dbReference type="GO" id="GO:0005737">
    <property type="term" value="C:cytoplasm"/>
    <property type="evidence" value="ECO:0007669"/>
    <property type="project" value="TreeGrafter"/>
</dbReference>
<keyword evidence="1" id="KW-0479">Metal-binding</keyword>
<evidence type="ECO:0000256" key="4">
    <source>
        <dbReference type="ARBA" id="ARBA00022975"/>
    </source>
</evidence>
<dbReference type="OMA" id="TLHHISM"/>
<dbReference type="InterPro" id="IPR032466">
    <property type="entry name" value="Metal_Hydrolase"/>
</dbReference>
<keyword evidence="6" id="KW-1185">Reference proteome</keyword>
<dbReference type="InterPro" id="IPR002195">
    <property type="entry name" value="Dihydroorotase_CS"/>
</dbReference>
<keyword evidence="4" id="KW-0665">Pyrimidine biosynthesis</keyword>
<dbReference type="NCBIfam" id="TIGR00856">
    <property type="entry name" value="pyrC_dimer"/>
    <property type="match status" value="1"/>
</dbReference>
<dbReference type="GO" id="GO:0004151">
    <property type="term" value="F:dihydroorotase activity"/>
    <property type="evidence" value="ECO:0007669"/>
    <property type="project" value="InterPro"/>
</dbReference>